<dbReference type="InterPro" id="IPR036873">
    <property type="entry name" value="Rhodanese-like_dom_sf"/>
</dbReference>
<sequence>MPLSELEINPWLEKKNEFEILIDARSPHEYAYSHIKNAQNLYALNDKEHHEIGCIYKENRSLAKVLGAKYISENLQNIIDKVYDSCKVGSVVGIYCAKGGMRSASIATVLSMIGYRVVRLNGGYKSFRAHVRQVLESKVDTKFITLFGNTGCFKTKLIKALSPSINLENIANHLGSVFGEINGAQPSQKAFEDELFFELNRLKGKVCFAEGESRKIGSLTLPATLHEALRSGVCVEVKASLSRRIECIMQDYQNVDDKYFYACMSKISPFIKTKAKQEAIEAFERNDIAKVSEILLTKYYDKVYKKAAKIDISINSDNFDEALLRLNEIREEVLRGEFPRK</sequence>
<organism evidence="3 4">
    <name type="scientific">Campylobacter californiensis</name>
    <dbReference type="NCBI Taxonomy" id="1032243"/>
    <lineage>
        <taxon>Bacteria</taxon>
        <taxon>Pseudomonadati</taxon>
        <taxon>Campylobacterota</taxon>
        <taxon>Epsilonproteobacteria</taxon>
        <taxon>Campylobacterales</taxon>
        <taxon>Campylobacteraceae</taxon>
        <taxon>Campylobacter</taxon>
    </lineage>
</organism>
<dbReference type="GO" id="GO:0043828">
    <property type="term" value="F:tRNA 2-selenouridine synthase activity"/>
    <property type="evidence" value="ECO:0007669"/>
    <property type="project" value="InterPro"/>
</dbReference>
<dbReference type="RefSeq" id="WP_170015396.1">
    <property type="nucleotide sequence ID" value="NZ_CP012545.1"/>
</dbReference>
<name>A0AAW3ZUF7_9BACT</name>
<evidence type="ECO:0000256" key="1">
    <source>
        <dbReference type="ARBA" id="ARBA00023266"/>
    </source>
</evidence>
<evidence type="ECO:0000313" key="3">
    <source>
        <dbReference type="EMBL" id="MBE3607476.1"/>
    </source>
</evidence>
<evidence type="ECO:0000259" key="2">
    <source>
        <dbReference type="PROSITE" id="PS50206"/>
    </source>
</evidence>
<dbReference type="Proteomes" id="UP000650616">
    <property type="component" value="Unassembled WGS sequence"/>
</dbReference>
<keyword evidence="4" id="KW-1185">Reference proteome</keyword>
<evidence type="ECO:0000313" key="4">
    <source>
        <dbReference type="Proteomes" id="UP000650616"/>
    </source>
</evidence>
<dbReference type="InterPro" id="IPR017582">
    <property type="entry name" value="SelU"/>
</dbReference>
<dbReference type="Pfam" id="PF26341">
    <property type="entry name" value="AAA_SelU"/>
    <property type="match status" value="1"/>
</dbReference>
<proteinExistence type="predicted"/>
<dbReference type="InterPro" id="IPR058840">
    <property type="entry name" value="AAA_SelU"/>
</dbReference>
<dbReference type="EMBL" id="LIWG01000002">
    <property type="protein sequence ID" value="MBE3607476.1"/>
    <property type="molecule type" value="Genomic_DNA"/>
</dbReference>
<dbReference type="PANTHER" id="PTHR30401:SF0">
    <property type="entry name" value="TRNA 2-SELENOURIDINE SYNTHASE"/>
    <property type="match status" value="1"/>
</dbReference>
<gene>
    <name evidence="3" type="primary">mnmH</name>
    <name evidence="3" type="ORF">CCAL9337_01870</name>
</gene>
<dbReference type="GO" id="GO:0002098">
    <property type="term" value="P:tRNA wobble uridine modification"/>
    <property type="evidence" value="ECO:0007669"/>
    <property type="project" value="InterPro"/>
</dbReference>
<comment type="caution">
    <text evidence="3">The sequence shown here is derived from an EMBL/GenBank/DDBJ whole genome shotgun (WGS) entry which is preliminary data.</text>
</comment>
<dbReference type="Gene3D" id="3.40.250.10">
    <property type="entry name" value="Rhodanese-like domain"/>
    <property type="match status" value="1"/>
</dbReference>
<feature type="domain" description="Rhodanese" evidence="2">
    <location>
        <begin position="15"/>
        <end position="136"/>
    </location>
</feature>
<dbReference type="Pfam" id="PF00581">
    <property type="entry name" value="Rhodanese"/>
    <property type="match status" value="1"/>
</dbReference>
<dbReference type="InterPro" id="IPR001763">
    <property type="entry name" value="Rhodanese-like_dom"/>
</dbReference>
<protein>
    <submittedName>
        <fullName evidence="3">tRNA 2-selenouridine(34) synthase MnmH</fullName>
    </submittedName>
</protein>
<dbReference type="SUPFAM" id="SSF52821">
    <property type="entry name" value="Rhodanese/Cell cycle control phosphatase"/>
    <property type="match status" value="1"/>
</dbReference>
<reference evidence="3 4" key="1">
    <citation type="submission" date="2015-08" db="EMBL/GenBank/DDBJ databases">
        <title>Comparative genomics of the Campylobacter concisus group.</title>
        <authorList>
            <person name="Yee E."/>
            <person name="Chapman M.H."/>
            <person name="Huynh S."/>
            <person name="Bono J.L."/>
            <person name="On S.L."/>
            <person name="St Leger J."/>
            <person name="Foster G."/>
            <person name="Parker C.T."/>
            <person name="Miller W.G."/>
        </authorList>
    </citation>
    <scope>NUCLEOTIDE SEQUENCE [LARGE SCALE GENOMIC DNA]</scope>
    <source>
        <strain evidence="3 4">RM9337</strain>
    </source>
</reference>
<dbReference type="PROSITE" id="PS50206">
    <property type="entry name" value="RHODANESE_3"/>
    <property type="match status" value="1"/>
</dbReference>
<dbReference type="NCBIfam" id="TIGR03167">
    <property type="entry name" value="tRNA_sel_U_synt"/>
    <property type="match status" value="1"/>
</dbReference>
<accession>A0AAW3ZUF7</accession>
<dbReference type="PANTHER" id="PTHR30401">
    <property type="entry name" value="TRNA 2-SELENOURIDINE SYNTHASE"/>
    <property type="match status" value="1"/>
</dbReference>
<keyword evidence="1" id="KW-0711">Selenium</keyword>
<dbReference type="NCBIfam" id="NF008750">
    <property type="entry name" value="PRK11784.1-2"/>
    <property type="match status" value="1"/>
</dbReference>
<dbReference type="AlphaFoldDB" id="A0AAW3ZUF7"/>
<dbReference type="SMART" id="SM00450">
    <property type="entry name" value="RHOD"/>
    <property type="match status" value="1"/>
</dbReference>